<evidence type="ECO:0000313" key="1">
    <source>
        <dbReference type="EMBL" id="AGI86065.1"/>
    </source>
</evidence>
<dbReference type="AlphaFoldDB" id="M9SF70"/>
<dbReference type="EMBL" id="CP004049">
    <property type="protein sequence ID" value="AGI86065.1"/>
    <property type="molecule type" value="Genomic_DNA"/>
</dbReference>
<dbReference type="InParanoid" id="M9SF70"/>
<organism evidence="1 2">
    <name type="scientific">Methanomethylophilus alvi (strain Mx1201)</name>
    <dbReference type="NCBI Taxonomy" id="1236689"/>
    <lineage>
        <taxon>Archaea</taxon>
        <taxon>Methanobacteriati</taxon>
        <taxon>Thermoplasmatota</taxon>
        <taxon>Thermoplasmata</taxon>
        <taxon>Methanomassiliicoccales</taxon>
        <taxon>Methanomethylophilaceae</taxon>
        <taxon>Methanomethylophilus</taxon>
    </lineage>
</organism>
<protein>
    <submittedName>
        <fullName evidence="1">Uncharacterized protein</fullName>
    </submittedName>
</protein>
<accession>M9SF70</accession>
<keyword evidence="2" id="KW-1185">Reference proteome</keyword>
<dbReference type="KEGG" id="max:MMALV_13360"/>
<dbReference type="HOGENOM" id="CLU_3130655_0_0_2"/>
<proteinExistence type="predicted"/>
<dbReference type="Proteomes" id="UP000012672">
    <property type="component" value="Chromosome"/>
</dbReference>
<name>M9SF70_METAX</name>
<sequence length="49" mass="5765">MGRRTCGPVWIWHIPLPEKDCLTYVSHVYIRRKCMSGHGCGWDTAVYKR</sequence>
<reference evidence="1 2" key="1">
    <citation type="journal article" date="2012" name="J. Bacteriol.">
        <title>Genome sequence of 'Candidatus Methanomethylophilus alvus' Mx1201, a methanogenic archaeon from the human gut belonging to a seventh order of methanogens.</title>
        <authorList>
            <person name="Borrel G."/>
            <person name="Harris H.M."/>
            <person name="Tottey W."/>
            <person name="Mihajlovski A."/>
            <person name="Parisot N."/>
            <person name="Peyretaillade E."/>
            <person name="Peyret P."/>
            <person name="Gribaldo S."/>
            <person name="O'Toole P.W."/>
            <person name="Brugere J.F."/>
        </authorList>
    </citation>
    <scope>NUCLEOTIDE SEQUENCE [LARGE SCALE GENOMIC DNA]</scope>
    <source>
        <strain evidence="1 2">Mx1201</strain>
    </source>
</reference>
<evidence type="ECO:0000313" key="2">
    <source>
        <dbReference type="Proteomes" id="UP000012672"/>
    </source>
</evidence>
<gene>
    <name evidence="1" type="ORF">MMALV_13360</name>
</gene>